<dbReference type="RefSeq" id="WP_184192090.1">
    <property type="nucleotide sequence ID" value="NZ_JACHLE010000010.1"/>
</dbReference>
<gene>
    <name evidence="1" type="ORF">HNP38_003637</name>
</gene>
<name>A0A840KHU1_9FLAO</name>
<proteinExistence type="predicted"/>
<organism evidence="1 2">
    <name type="scientific">Chryseobacterium defluvii</name>
    <dbReference type="NCBI Taxonomy" id="160396"/>
    <lineage>
        <taxon>Bacteria</taxon>
        <taxon>Pseudomonadati</taxon>
        <taxon>Bacteroidota</taxon>
        <taxon>Flavobacteriia</taxon>
        <taxon>Flavobacteriales</taxon>
        <taxon>Weeksellaceae</taxon>
        <taxon>Chryseobacterium group</taxon>
        <taxon>Chryseobacterium</taxon>
    </lineage>
</organism>
<evidence type="ECO:0008006" key="3">
    <source>
        <dbReference type="Google" id="ProtNLM"/>
    </source>
</evidence>
<sequence>MFQISLMAKINDPENLNGKLFGYEIRYQNPVNTTLASGRYNGNIAEVNWNTANDGVLRRYNYRYDPLNRLTCNSKIIRLWH</sequence>
<accession>A0A840KHU1</accession>
<comment type="caution">
    <text evidence="1">The sequence shown here is derived from an EMBL/GenBank/DDBJ whole genome shotgun (WGS) entry which is preliminary data.</text>
</comment>
<protein>
    <recommendedName>
        <fullName evidence="3">YD repeat-containing protein</fullName>
    </recommendedName>
</protein>
<evidence type="ECO:0000313" key="2">
    <source>
        <dbReference type="Proteomes" id="UP000592180"/>
    </source>
</evidence>
<keyword evidence="2" id="KW-1185">Reference proteome</keyword>
<dbReference type="Proteomes" id="UP000592180">
    <property type="component" value="Unassembled WGS sequence"/>
</dbReference>
<dbReference type="AlphaFoldDB" id="A0A840KHU1"/>
<reference evidence="1 2" key="1">
    <citation type="submission" date="2020-08" db="EMBL/GenBank/DDBJ databases">
        <title>Functional genomics of gut bacteria from endangered species of beetles.</title>
        <authorList>
            <person name="Carlos-Shanley C."/>
        </authorList>
    </citation>
    <scope>NUCLEOTIDE SEQUENCE [LARGE SCALE GENOMIC DNA]</scope>
    <source>
        <strain evidence="1 2">S00151</strain>
    </source>
</reference>
<evidence type="ECO:0000313" key="1">
    <source>
        <dbReference type="EMBL" id="MBB4808295.1"/>
    </source>
</evidence>
<dbReference type="EMBL" id="JACHLE010000010">
    <property type="protein sequence ID" value="MBB4808295.1"/>
    <property type="molecule type" value="Genomic_DNA"/>
</dbReference>